<keyword evidence="2" id="KW-1185">Reference proteome</keyword>
<reference evidence="1 2" key="1">
    <citation type="submission" date="2016-10" db="EMBL/GenBank/DDBJ databases">
        <title>Genome sequence of Streptomyces sp. MUSC 1.</title>
        <authorList>
            <person name="Lee L.-H."/>
            <person name="Ser H.-L."/>
            <person name="Law J.W.-F."/>
        </authorList>
    </citation>
    <scope>NUCLEOTIDE SEQUENCE [LARGE SCALE GENOMIC DNA]</scope>
    <source>
        <strain evidence="1 2">MUSC 1</strain>
    </source>
</reference>
<protein>
    <submittedName>
        <fullName evidence="1">Uncharacterized protein</fullName>
    </submittedName>
</protein>
<comment type="caution">
    <text evidence="1">The sequence shown here is derived from an EMBL/GenBank/DDBJ whole genome shotgun (WGS) entry which is preliminary data.</text>
</comment>
<dbReference type="AlphaFoldDB" id="A0A1S2QBX4"/>
<evidence type="ECO:0000313" key="2">
    <source>
        <dbReference type="Proteomes" id="UP000179642"/>
    </source>
</evidence>
<evidence type="ECO:0000313" key="1">
    <source>
        <dbReference type="EMBL" id="OIK03652.1"/>
    </source>
</evidence>
<sequence length="124" mass="12979">MYPAFSTAASRSSGAISGGWLARAPVAGLTVAVTPSGLPGFFSTRRTQAAQEEGCLDSCINPVPDHVVRRRPDRAVPLAHVTRFQESAGTSADTCVAVAVSARTMRSGRSLRFPRHRGPAISSG</sequence>
<proteinExistence type="predicted"/>
<dbReference type="Proteomes" id="UP000179642">
    <property type="component" value="Unassembled WGS sequence"/>
</dbReference>
<accession>A0A1S2QBX4</accession>
<name>A0A1S2QBX4_9ACTN</name>
<gene>
    <name evidence="1" type="ORF">BIV23_20545</name>
</gene>
<organism evidence="1 2">
    <name type="scientific">Streptomyces monashensis</name>
    <dbReference type="NCBI Taxonomy" id="1678012"/>
    <lineage>
        <taxon>Bacteria</taxon>
        <taxon>Bacillati</taxon>
        <taxon>Actinomycetota</taxon>
        <taxon>Actinomycetes</taxon>
        <taxon>Kitasatosporales</taxon>
        <taxon>Streptomycetaceae</taxon>
        <taxon>Streptomyces</taxon>
    </lineage>
</organism>
<dbReference type="EMBL" id="MLYO01000034">
    <property type="protein sequence ID" value="OIK03652.1"/>
    <property type="molecule type" value="Genomic_DNA"/>
</dbReference>